<dbReference type="EMBL" id="BLLF01001911">
    <property type="protein sequence ID" value="GFH21820.1"/>
    <property type="molecule type" value="Genomic_DNA"/>
</dbReference>
<dbReference type="PANTHER" id="PTHR42854">
    <property type="entry name" value="EUKARYOTIC TRANSLATION INITIATION FACTOR 2 SUBUNIT 3 FAMILY MEMBER"/>
    <property type="match status" value="1"/>
</dbReference>
<dbReference type="Gene3D" id="3.40.50.300">
    <property type="entry name" value="P-loop containing nucleotide triphosphate hydrolases"/>
    <property type="match status" value="1"/>
</dbReference>
<dbReference type="GO" id="GO:0005829">
    <property type="term" value="C:cytosol"/>
    <property type="evidence" value="ECO:0007669"/>
    <property type="project" value="TreeGrafter"/>
</dbReference>
<feature type="non-terminal residue" evidence="5">
    <location>
        <position position="1"/>
    </location>
</feature>
<evidence type="ECO:0000313" key="5">
    <source>
        <dbReference type="EMBL" id="GFH21820.1"/>
    </source>
</evidence>
<dbReference type="Proteomes" id="UP000485058">
    <property type="component" value="Unassembled WGS sequence"/>
</dbReference>
<evidence type="ECO:0000256" key="1">
    <source>
        <dbReference type="ARBA" id="ARBA00022741"/>
    </source>
</evidence>
<dbReference type="GO" id="GO:0005850">
    <property type="term" value="C:eukaryotic translation initiation factor 2 complex"/>
    <property type="evidence" value="ECO:0007669"/>
    <property type="project" value="TreeGrafter"/>
</dbReference>
<keyword evidence="3" id="KW-0342">GTP-binding</keyword>
<dbReference type="GO" id="GO:0005525">
    <property type="term" value="F:GTP binding"/>
    <property type="evidence" value="ECO:0007669"/>
    <property type="project" value="UniProtKB-KW"/>
</dbReference>
<accession>A0A699ZL82</accession>
<comment type="caution">
    <text evidence="5">The sequence shown here is derived from an EMBL/GenBank/DDBJ whole genome shotgun (WGS) entry which is preliminary data.</text>
</comment>
<proteinExistence type="predicted"/>
<keyword evidence="1" id="KW-0547">Nucleotide-binding</keyword>
<keyword evidence="6" id="KW-1185">Reference proteome</keyword>
<dbReference type="InterPro" id="IPR027417">
    <property type="entry name" value="P-loop_NTPase"/>
</dbReference>
<dbReference type="AlphaFoldDB" id="A0A699ZL82"/>
<dbReference type="GO" id="GO:0003743">
    <property type="term" value="F:translation initiation factor activity"/>
    <property type="evidence" value="ECO:0007669"/>
    <property type="project" value="TreeGrafter"/>
</dbReference>
<evidence type="ECO:0000256" key="2">
    <source>
        <dbReference type="ARBA" id="ARBA00022917"/>
    </source>
</evidence>
<name>A0A699ZL82_HAELA</name>
<gene>
    <name evidence="5" type="ORF">HaLaN_19190</name>
</gene>
<evidence type="ECO:0000313" key="6">
    <source>
        <dbReference type="Proteomes" id="UP000485058"/>
    </source>
</evidence>
<keyword evidence="2" id="KW-0648">Protein biosynthesis</keyword>
<feature type="compositionally biased region" description="Basic and acidic residues" evidence="4">
    <location>
        <begin position="8"/>
        <end position="18"/>
    </location>
</feature>
<evidence type="ECO:0000256" key="3">
    <source>
        <dbReference type="ARBA" id="ARBA00023134"/>
    </source>
</evidence>
<sequence length="78" mass="8370">MSKVKGQGLREQDLKTLDPSKLTPLSPEVISRQATINIGHDILMATMLNGAAVMDGALLLIAANETCPQPQTIVTQDR</sequence>
<evidence type="ECO:0000256" key="4">
    <source>
        <dbReference type="SAM" id="MobiDB-lite"/>
    </source>
</evidence>
<protein>
    <submittedName>
        <fullName evidence="5">Uncharacterized protein</fullName>
    </submittedName>
</protein>
<dbReference type="PANTHER" id="PTHR42854:SF3">
    <property type="entry name" value="EUKARYOTIC TRANSLATION INITIATION FACTOR 2 SUBUNIT 3-RELATED"/>
    <property type="match status" value="1"/>
</dbReference>
<dbReference type="GO" id="GO:0001731">
    <property type="term" value="P:formation of translation preinitiation complex"/>
    <property type="evidence" value="ECO:0007669"/>
    <property type="project" value="TreeGrafter"/>
</dbReference>
<organism evidence="5 6">
    <name type="scientific">Haematococcus lacustris</name>
    <name type="common">Green alga</name>
    <name type="synonym">Haematococcus pluvialis</name>
    <dbReference type="NCBI Taxonomy" id="44745"/>
    <lineage>
        <taxon>Eukaryota</taxon>
        <taxon>Viridiplantae</taxon>
        <taxon>Chlorophyta</taxon>
        <taxon>core chlorophytes</taxon>
        <taxon>Chlorophyceae</taxon>
        <taxon>CS clade</taxon>
        <taxon>Chlamydomonadales</taxon>
        <taxon>Haematococcaceae</taxon>
        <taxon>Haematococcus</taxon>
    </lineage>
</organism>
<dbReference type="GO" id="GO:0000049">
    <property type="term" value="F:tRNA binding"/>
    <property type="evidence" value="ECO:0007669"/>
    <property type="project" value="TreeGrafter"/>
</dbReference>
<feature type="region of interest" description="Disordered" evidence="4">
    <location>
        <begin position="1"/>
        <end position="24"/>
    </location>
</feature>
<reference evidence="5 6" key="1">
    <citation type="submission" date="2020-02" db="EMBL/GenBank/DDBJ databases">
        <title>Draft genome sequence of Haematococcus lacustris strain NIES-144.</title>
        <authorList>
            <person name="Morimoto D."/>
            <person name="Nakagawa S."/>
            <person name="Yoshida T."/>
            <person name="Sawayama S."/>
        </authorList>
    </citation>
    <scope>NUCLEOTIDE SEQUENCE [LARGE SCALE GENOMIC DNA]</scope>
    <source>
        <strain evidence="5 6">NIES-144</strain>
    </source>
</reference>
<dbReference type="InterPro" id="IPR050543">
    <property type="entry name" value="eIF2G"/>
</dbReference>